<gene>
    <name evidence="2" type="ORF">FDO65_04000</name>
</gene>
<evidence type="ECO:0000313" key="2">
    <source>
        <dbReference type="EMBL" id="TKV60835.1"/>
    </source>
</evidence>
<organism evidence="2 3">
    <name type="scientific">Nakamurella flava</name>
    <dbReference type="NCBI Taxonomy" id="2576308"/>
    <lineage>
        <taxon>Bacteria</taxon>
        <taxon>Bacillati</taxon>
        <taxon>Actinomycetota</taxon>
        <taxon>Actinomycetes</taxon>
        <taxon>Nakamurellales</taxon>
        <taxon>Nakamurellaceae</taxon>
        <taxon>Nakamurella</taxon>
    </lineage>
</organism>
<evidence type="ECO:0000313" key="3">
    <source>
        <dbReference type="Proteomes" id="UP000306985"/>
    </source>
</evidence>
<dbReference type="Proteomes" id="UP000306985">
    <property type="component" value="Unassembled WGS sequence"/>
</dbReference>
<feature type="compositionally biased region" description="Low complexity" evidence="1">
    <location>
        <begin position="13"/>
        <end position="34"/>
    </location>
</feature>
<sequence length="59" mass="6014">MTMTPQSPENAGDQPDIAPAAPTTPTPDAQDKPAQVQEDNDPDVQVARGDDAEGAVGQG</sequence>
<feature type="region of interest" description="Disordered" evidence="1">
    <location>
        <begin position="1"/>
        <end position="59"/>
    </location>
</feature>
<dbReference type="RefSeq" id="WP_137448138.1">
    <property type="nucleotide sequence ID" value="NZ_SZZH01000001.1"/>
</dbReference>
<dbReference type="EMBL" id="SZZH01000001">
    <property type="protein sequence ID" value="TKV60835.1"/>
    <property type="molecule type" value="Genomic_DNA"/>
</dbReference>
<reference evidence="2 3" key="1">
    <citation type="submission" date="2019-05" db="EMBL/GenBank/DDBJ databases">
        <title>Nakamurella sp. N5BH11, whole genome shotgun sequence.</title>
        <authorList>
            <person name="Tuo L."/>
        </authorList>
    </citation>
    <scope>NUCLEOTIDE SEQUENCE [LARGE SCALE GENOMIC DNA]</scope>
    <source>
        <strain evidence="2 3">N5BH11</strain>
    </source>
</reference>
<evidence type="ECO:0000256" key="1">
    <source>
        <dbReference type="SAM" id="MobiDB-lite"/>
    </source>
</evidence>
<keyword evidence="3" id="KW-1185">Reference proteome</keyword>
<accession>A0A4V6CSN5</accession>
<name>A0A4V6CSN5_9ACTN</name>
<proteinExistence type="predicted"/>
<dbReference type="AlphaFoldDB" id="A0A4V6CSN5"/>
<protein>
    <submittedName>
        <fullName evidence="2">Uncharacterized protein</fullName>
    </submittedName>
</protein>
<comment type="caution">
    <text evidence="2">The sequence shown here is derived from an EMBL/GenBank/DDBJ whole genome shotgun (WGS) entry which is preliminary data.</text>
</comment>